<comment type="caution">
    <text evidence="1">The sequence shown here is derived from an EMBL/GenBank/DDBJ whole genome shotgun (WGS) entry which is preliminary data.</text>
</comment>
<proteinExistence type="predicted"/>
<protein>
    <submittedName>
        <fullName evidence="1">Uncharacterized protein</fullName>
    </submittedName>
</protein>
<organism evidence="1 2">
    <name type="scientific">Campylobacter helveticus</name>
    <dbReference type="NCBI Taxonomy" id="28898"/>
    <lineage>
        <taxon>Bacteria</taxon>
        <taxon>Pseudomonadati</taxon>
        <taxon>Campylobacterota</taxon>
        <taxon>Epsilonproteobacteria</taxon>
        <taxon>Campylobacterales</taxon>
        <taxon>Campylobacteraceae</taxon>
        <taxon>Campylobacter</taxon>
    </lineage>
</organism>
<sequence length="63" mass="7560">MQSFLKKIESLAKELKRQEGEFFKHNESAREREFRKATLSIAIELLSELKDFKESNVRFLRLD</sequence>
<dbReference type="Proteomes" id="UP000306813">
    <property type="component" value="Unassembled WGS sequence"/>
</dbReference>
<evidence type="ECO:0000313" key="2">
    <source>
        <dbReference type="Proteomes" id="UP000306813"/>
    </source>
</evidence>
<name>A0AAX2UKH6_9BACT</name>
<gene>
    <name evidence="1" type="ORF">FDW42_06360</name>
</gene>
<dbReference type="EMBL" id="VDBS01000048">
    <property type="protein sequence ID" value="TNB56890.1"/>
    <property type="molecule type" value="Genomic_DNA"/>
</dbReference>
<dbReference type="AlphaFoldDB" id="A0AAX2UKH6"/>
<evidence type="ECO:0000313" key="1">
    <source>
        <dbReference type="EMBL" id="TNB56890.1"/>
    </source>
</evidence>
<accession>A0AAX2UKH6</accession>
<reference evidence="1 2" key="1">
    <citation type="submission" date="2019-05" db="EMBL/GenBank/DDBJ databases">
        <title>Draft genomes of eight strains of Campylobacter helveticus isolated from cats and a dog in New Zealand.</title>
        <authorList>
            <person name="Bojanic K."/>
            <person name="Midwinter A.C."/>
            <person name="Biggs P.J."/>
            <person name="Acke E."/>
            <person name="Cornelius A.J."/>
            <person name="Marshall J.C."/>
        </authorList>
    </citation>
    <scope>NUCLEOTIDE SEQUENCE [LARGE SCALE GENOMIC DNA]</scope>
    <source>
        <strain evidence="1 2">ACP123b</strain>
    </source>
</reference>
<dbReference type="RefSeq" id="WP_139026808.1">
    <property type="nucleotide sequence ID" value="NZ_VDBS01000048.1"/>
</dbReference>